<comment type="caution">
    <text evidence="2">The sequence shown here is derived from an EMBL/GenBank/DDBJ whole genome shotgun (WGS) entry which is preliminary data.</text>
</comment>
<evidence type="ECO:0000313" key="2">
    <source>
        <dbReference type="EMBL" id="KAK3092334.1"/>
    </source>
</evidence>
<keyword evidence="1" id="KW-0732">Signal</keyword>
<reference evidence="2" key="1">
    <citation type="submission" date="2019-08" db="EMBL/GenBank/DDBJ databases">
        <title>The improved chromosome-level genome for the pearl oyster Pinctada fucata martensii using PacBio sequencing and Hi-C.</title>
        <authorList>
            <person name="Zheng Z."/>
        </authorList>
    </citation>
    <scope>NUCLEOTIDE SEQUENCE</scope>
    <source>
        <strain evidence="2">ZZ-2019</strain>
        <tissue evidence="2">Adductor muscle</tissue>
    </source>
</reference>
<keyword evidence="3" id="KW-1185">Reference proteome</keyword>
<dbReference type="Proteomes" id="UP001186944">
    <property type="component" value="Unassembled WGS sequence"/>
</dbReference>
<dbReference type="AlphaFoldDB" id="A0AA89BR18"/>
<feature type="signal peptide" evidence="1">
    <location>
        <begin position="1"/>
        <end position="22"/>
    </location>
</feature>
<sequence>MAGGRLVFVTTLLIAILPLSSQEEFSHASQHYREEFGDEVTVRSVGTTRGLVDLDDKNVVKRIMCKDQKIKVSLNDVSIARQWRPGDIVLGSSDHGCNIHTVHPEQPGIYAKILTKTEMKNNRVDLIVEQANPLDIFENAKISVHVKRDAERFHSRHKRSTSSQQSIANFLKIPLESIDWDKTVHTTIPFNSDKKVLALRKMSYQKLPEIIVKDRADFVEAVDPEFEFSCYDCFGDTTIAYHL</sequence>
<gene>
    <name evidence="2" type="ORF">FSP39_001443</name>
</gene>
<protein>
    <submittedName>
        <fullName evidence="2">Uncharacterized protein</fullName>
    </submittedName>
</protein>
<evidence type="ECO:0000256" key="1">
    <source>
        <dbReference type="SAM" id="SignalP"/>
    </source>
</evidence>
<name>A0AA89BR18_PINIB</name>
<accession>A0AA89BR18</accession>
<organism evidence="2 3">
    <name type="scientific">Pinctada imbricata</name>
    <name type="common">Atlantic pearl-oyster</name>
    <name type="synonym">Pinctada martensii</name>
    <dbReference type="NCBI Taxonomy" id="66713"/>
    <lineage>
        <taxon>Eukaryota</taxon>
        <taxon>Metazoa</taxon>
        <taxon>Spiralia</taxon>
        <taxon>Lophotrochozoa</taxon>
        <taxon>Mollusca</taxon>
        <taxon>Bivalvia</taxon>
        <taxon>Autobranchia</taxon>
        <taxon>Pteriomorphia</taxon>
        <taxon>Pterioida</taxon>
        <taxon>Pterioidea</taxon>
        <taxon>Pteriidae</taxon>
        <taxon>Pinctada</taxon>
    </lineage>
</organism>
<feature type="chain" id="PRO_5041727347" evidence="1">
    <location>
        <begin position="23"/>
        <end position="243"/>
    </location>
</feature>
<dbReference type="EMBL" id="VSWD01000009">
    <property type="protein sequence ID" value="KAK3092334.1"/>
    <property type="molecule type" value="Genomic_DNA"/>
</dbReference>
<proteinExistence type="predicted"/>
<evidence type="ECO:0000313" key="3">
    <source>
        <dbReference type="Proteomes" id="UP001186944"/>
    </source>
</evidence>